<evidence type="ECO:0000256" key="1">
    <source>
        <dbReference type="SAM" id="MobiDB-lite"/>
    </source>
</evidence>
<keyword evidence="6" id="KW-1185">Reference proteome</keyword>
<dbReference type="EMBL" id="JAWDGP010003626">
    <property type="protein sequence ID" value="KAK3772340.1"/>
    <property type="molecule type" value="Genomic_DNA"/>
</dbReference>
<evidence type="ECO:0000313" key="6">
    <source>
        <dbReference type="Proteomes" id="UP001283361"/>
    </source>
</evidence>
<feature type="compositionally biased region" description="Basic and acidic residues" evidence="1">
    <location>
        <begin position="449"/>
        <end position="460"/>
    </location>
</feature>
<keyword evidence="2" id="KW-1133">Transmembrane helix</keyword>
<feature type="region of interest" description="Disordered" evidence="1">
    <location>
        <begin position="435"/>
        <end position="479"/>
    </location>
</feature>
<evidence type="ECO:0000256" key="2">
    <source>
        <dbReference type="SAM" id="Phobius"/>
    </source>
</evidence>
<proteinExistence type="predicted"/>
<keyword evidence="3" id="KW-0732">Signal</keyword>
<dbReference type="Pfam" id="PF13927">
    <property type="entry name" value="Ig_3"/>
    <property type="match status" value="1"/>
</dbReference>
<gene>
    <name evidence="5" type="ORF">RRG08_057777</name>
</gene>
<dbReference type="Gene3D" id="2.60.40.10">
    <property type="entry name" value="Immunoglobulins"/>
    <property type="match status" value="1"/>
</dbReference>
<feature type="compositionally biased region" description="Polar residues" evidence="1">
    <location>
        <begin position="467"/>
        <end position="479"/>
    </location>
</feature>
<comment type="caution">
    <text evidence="5">The sequence shown here is derived from an EMBL/GenBank/DDBJ whole genome shotgun (WGS) entry which is preliminary data.</text>
</comment>
<sequence>MMLKLFILSALLGIFGVAAKCKETFERCEDKYMAIEPASELCSIFRNYLDCLTSGCELTTGEQRAIQIVIGRSSERKSDKNCDIDFSMIQNPTTDCDATFDKCDREMARARGGDVCRLYRENFDCVYTGCAFLGTHKEVINSFFEVHIETYGLDCDAPVITFTLNSEQTTFSEGEDLEFNCSIQGSPDPTLTLTKNKTNEDLVSVQKGELTYTLRLRCIDTGVYVCSGQNSRATTKQRISIAVRCPPRLKQSFTSKPRFYGVLGGTALIDIEIYGYPEPKTLSLQKANDDTDLTSSLRHTVKYTAGVTPFGAVSVTISNILDADFTIYKVTIDNGVGDALLYHFSLNQIDNAGNSLPLGYIFGGVNAVVLIAAFTVVIIVVLRKKRFRKLSQDPQNLQHSDYLVPLEIFNQNIDYLAPVESAEYLNPIETSAIDDTASISASRPPAGSRQDETDIEHPNDQQDLEGNHSSIGNPTSSGH</sequence>
<feature type="signal peptide" evidence="3">
    <location>
        <begin position="1"/>
        <end position="19"/>
    </location>
</feature>
<organism evidence="5 6">
    <name type="scientific">Elysia crispata</name>
    <name type="common">lettuce slug</name>
    <dbReference type="NCBI Taxonomy" id="231223"/>
    <lineage>
        <taxon>Eukaryota</taxon>
        <taxon>Metazoa</taxon>
        <taxon>Spiralia</taxon>
        <taxon>Lophotrochozoa</taxon>
        <taxon>Mollusca</taxon>
        <taxon>Gastropoda</taxon>
        <taxon>Heterobranchia</taxon>
        <taxon>Euthyneura</taxon>
        <taxon>Panpulmonata</taxon>
        <taxon>Sacoglossa</taxon>
        <taxon>Placobranchoidea</taxon>
        <taxon>Plakobranchidae</taxon>
        <taxon>Elysia</taxon>
    </lineage>
</organism>
<dbReference type="InterPro" id="IPR036179">
    <property type="entry name" value="Ig-like_dom_sf"/>
</dbReference>
<feature type="chain" id="PRO_5042112225" description="Ig-like domain-containing protein" evidence="3">
    <location>
        <begin position="20"/>
        <end position="479"/>
    </location>
</feature>
<keyword evidence="2" id="KW-0472">Membrane</keyword>
<protein>
    <recommendedName>
        <fullName evidence="4">Ig-like domain-containing protein</fullName>
    </recommendedName>
</protein>
<name>A0AAE0ZMY0_9GAST</name>
<reference evidence="5" key="1">
    <citation type="journal article" date="2023" name="G3 (Bethesda)">
        <title>A reference genome for the long-term kleptoplast-retaining sea slug Elysia crispata morphotype clarki.</title>
        <authorList>
            <person name="Eastman K.E."/>
            <person name="Pendleton A.L."/>
            <person name="Shaikh M.A."/>
            <person name="Suttiyut T."/>
            <person name="Ogas R."/>
            <person name="Tomko P."/>
            <person name="Gavelis G."/>
            <person name="Widhalm J.R."/>
            <person name="Wisecaver J.H."/>
        </authorList>
    </citation>
    <scope>NUCLEOTIDE SEQUENCE</scope>
    <source>
        <strain evidence="5">ECLA1</strain>
    </source>
</reference>
<dbReference type="Proteomes" id="UP001283361">
    <property type="component" value="Unassembled WGS sequence"/>
</dbReference>
<keyword evidence="2" id="KW-0812">Transmembrane</keyword>
<dbReference type="PROSITE" id="PS50835">
    <property type="entry name" value="IG_LIKE"/>
    <property type="match status" value="1"/>
</dbReference>
<evidence type="ECO:0000256" key="3">
    <source>
        <dbReference type="SAM" id="SignalP"/>
    </source>
</evidence>
<dbReference type="AlphaFoldDB" id="A0AAE0ZMY0"/>
<evidence type="ECO:0000259" key="4">
    <source>
        <dbReference type="PROSITE" id="PS50835"/>
    </source>
</evidence>
<evidence type="ECO:0000313" key="5">
    <source>
        <dbReference type="EMBL" id="KAK3772340.1"/>
    </source>
</evidence>
<dbReference type="SUPFAM" id="SSF48726">
    <property type="entry name" value="Immunoglobulin"/>
    <property type="match status" value="1"/>
</dbReference>
<feature type="transmembrane region" description="Helical" evidence="2">
    <location>
        <begin position="358"/>
        <end position="382"/>
    </location>
</feature>
<dbReference type="PANTHER" id="PTHR45889:SF8">
    <property type="entry name" value="IG-LIKE DOMAIN-CONTAINING PROTEIN"/>
    <property type="match status" value="1"/>
</dbReference>
<accession>A0AAE0ZMY0</accession>
<feature type="domain" description="Ig-like" evidence="4">
    <location>
        <begin position="158"/>
        <end position="242"/>
    </location>
</feature>
<dbReference type="PANTHER" id="PTHR45889">
    <property type="entry name" value="IG-LIKE DOMAIN-CONTAINING PROTEIN"/>
    <property type="match status" value="1"/>
</dbReference>
<dbReference type="InterPro" id="IPR007110">
    <property type="entry name" value="Ig-like_dom"/>
</dbReference>
<dbReference type="InterPro" id="IPR013783">
    <property type="entry name" value="Ig-like_fold"/>
</dbReference>